<dbReference type="RefSeq" id="WP_057632174.1">
    <property type="nucleotide sequence ID" value="NZ_LDJI01000006.1"/>
</dbReference>
<keyword evidence="4 7" id="KW-0418">Kinase</keyword>
<name>A0A0R0C7I3_9GAMM</name>
<evidence type="ECO:0000256" key="5">
    <source>
        <dbReference type="ARBA" id="ARBA00022840"/>
    </source>
</evidence>
<dbReference type="CDD" id="cd01167">
    <property type="entry name" value="bac_FRK"/>
    <property type="match status" value="1"/>
</dbReference>
<dbReference type="PANTHER" id="PTHR43085">
    <property type="entry name" value="HEXOKINASE FAMILY MEMBER"/>
    <property type="match status" value="1"/>
</dbReference>
<feature type="domain" description="Carbohydrate kinase PfkB" evidence="6">
    <location>
        <begin position="1"/>
        <end position="316"/>
    </location>
</feature>
<evidence type="ECO:0000256" key="2">
    <source>
        <dbReference type="ARBA" id="ARBA00022679"/>
    </source>
</evidence>
<keyword evidence="2" id="KW-0808">Transferase</keyword>
<evidence type="ECO:0000313" key="7">
    <source>
        <dbReference type="EMBL" id="KRG65609.1"/>
    </source>
</evidence>
<dbReference type="SUPFAM" id="SSF53613">
    <property type="entry name" value="Ribokinase-like"/>
    <property type="match status" value="1"/>
</dbReference>
<dbReference type="InterPro" id="IPR002173">
    <property type="entry name" value="Carboh/pur_kinase_PfkB_CS"/>
</dbReference>
<dbReference type="EMBL" id="LDJI01000006">
    <property type="protein sequence ID" value="KRG65609.1"/>
    <property type="molecule type" value="Genomic_DNA"/>
</dbReference>
<dbReference type="OrthoDB" id="9795789at2"/>
<dbReference type="InterPro" id="IPR011611">
    <property type="entry name" value="PfkB_dom"/>
</dbReference>
<dbReference type="PANTHER" id="PTHR43085:SF1">
    <property type="entry name" value="PSEUDOURIDINE KINASE-RELATED"/>
    <property type="match status" value="1"/>
</dbReference>
<protein>
    <submittedName>
        <fullName evidence="7">Fructokinase</fullName>
    </submittedName>
</protein>
<comment type="similarity">
    <text evidence="1">Belongs to the carbohydrate kinase PfkB family.</text>
</comment>
<sequence>MGKIVCFGEILIDLLAQPPASADTPRAFLQYAGGAPANVAVAAARLGASSHFAGMLGRDMFGDFLAESLAEAGVGTDCIVRTDAAKTALAFVALDADGERSFSFYRPPAADLLFRSEDYHPACFDGTGCFHVCSNSLTEPAIAQTTFTGMERARDAGAVVSLDLNLRPALWPADVDPTPWLWQALERADLVKLSREELDYLAKPYGSDGDTHVLQRLLAAQARWVIVTDGAGQLYWYTRDSRGELSSFRVDAVDTTAAGDAFVGGVLFGLAERAATGTGFAAFCRDTQAITDTLRFAAAVGALAVTRKGAFAAMPTLDEVQQLLQQQDAIA</sequence>
<dbReference type="AlphaFoldDB" id="A0A0R0C7I3"/>
<keyword evidence="5" id="KW-0067">ATP-binding</keyword>
<dbReference type="InterPro" id="IPR029056">
    <property type="entry name" value="Ribokinase-like"/>
</dbReference>
<organism evidence="7 8">
    <name type="scientific">Stenotrophomonas humi</name>
    <dbReference type="NCBI Taxonomy" id="405444"/>
    <lineage>
        <taxon>Bacteria</taxon>
        <taxon>Pseudomonadati</taxon>
        <taxon>Pseudomonadota</taxon>
        <taxon>Gammaproteobacteria</taxon>
        <taxon>Lysobacterales</taxon>
        <taxon>Lysobacteraceae</taxon>
        <taxon>Stenotrophomonas</taxon>
    </lineage>
</organism>
<evidence type="ECO:0000259" key="6">
    <source>
        <dbReference type="Pfam" id="PF00294"/>
    </source>
</evidence>
<comment type="caution">
    <text evidence="7">The sequence shown here is derived from an EMBL/GenBank/DDBJ whole genome shotgun (WGS) entry which is preliminary data.</text>
</comment>
<evidence type="ECO:0000313" key="8">
    <source>
        <dbReference type="Proteomes" id="UP000050864"/>
    </source>
</evidence>
<evidence type="ECO:0000256" key="3">
    <source>
        <dbReference type="ARBA" id="ARBA00022741"/>
    </source>
</evidence>
<dbReference type="GO" id="GO:0016301">
    <property type="term" value="F:kinase activity"/>
    <property type="evidence" value="ECO:0007669"/>
    <property type="project" value="UniProtKB-KW"/>
</dbReference>
<accession>A0A0R0C7I3</accession>
<dbReference type="STRING" id="405444.ABB26_03425"/>
<dbReference type="GO" id="GO:0005524">
    <property type="term" value="F:ATP binding"/>
    <property type="evidence" value="ECO:0007669"/>
    <property type="project" value="UniProtKB-KW"/>
</dbReference>
<gene>
    <name evidence="7" type="ORF">ABB26_03425</name>
</gene>
<dbReference type="Proteomes" id="UP000050864">
    <property type="component" value="Unassembled WGS sequence"/>
</dbReference>
<keyword evidence="8" id="KW-1185">Reference proteome</keyword>
<dbReference type="Pfam" id="PF00294">
    <property type="entry name" value="PfkB"/>
    <property type="match status" value="1"/>
</dbReference>
<dbReference type="PROSITE" id="PS00584">
    <property type="entry name" value="PFKB_KINASES_2"/>
    <property type="match status" value="1"/>
</dbReference>
<evidence type="ECO:0000256" key="1">
    <source>
        <dbReference type="ARBA" id="ARBA00010688"/>
    </source>
</evidence>
<evidence type="ECO:0000256" key="4">
    <source>
        <dbReference type="ARBA" id="ARBA00022777"/>
    </source>
</evidence>
<dbReference type="Gene3D" id="3.40.1190.20">
    <property type="match status" value="1"/>
</dbReference>
<proteinExistence type="inferred from homology"/>
<dbReference type="PATRIC" id="fig|405444.3.peg.3352"/>
<keyword evidence="3" id="KW-0547">Nucleotide-binding</keyword>
<reference evidence="7 8" key="1">
    <citation type="submission" date="2015-05" db="EMBL/GenBank/DDBJ databases">
        <title>Genome sequencing and analysis of members of genus Stenotrophomonas.</title>
        <authorList>
            <person name="Patil P.P."/>
            <person name="Midha S."/>
            <person name="Patil P.B."/>
        </authorList>
    </citation>
    <scope>NUCLEOTIDE SEQUENCE [LARGE SCALE GENOMIC DNA]</scope>
    <source>
        <strain evidence="7 8">DSM 18929</strain>
    </source>
</reference>
<dbReference type="InterPro" id="IPR050306">
    <property type="entry name" value="PfkB_Carbo_kinase"/>
</dbReference>